<protein>
    <submittedName>
        <fullName evidence="2">Uncharacterized protein</fullName>
    </submittedName>
</protein>
<sequence length="89" mass="10144">MSTVSNGKAGSSMGRYVYILPYLPTVIPSYFFYKTAQMARKWAPVHKFGPFKVSAAHGFALLIPMPQLAILAFQIWYTRLSRRINEKSK</sequence>
<feature type="transmembrane region" description="Helical" evidence="1">
    <location>
        <begin position="16"/>
        <end position="33"/>
    </location>
</feature>
<reference evidence="2 3" key="1">
    <citation type="submission" date="2024-10" db="EMBL/GenBank/DDBJ databases">
        <authorList>
            <person name="Kim D."/>
        </authorList>
    </citation>
    <scope>NUCLEOTIDE SEQUENCE [LARGE SCALE GENOMIC DNA]</scope>
    <source>
        <strain evidence="2">BH-2024</strain>
    </source>
</reference>
<comment type="caution">
    <text evidence="2">The sequence shown here is derived from an EMBL/GenBank/DDBJ whole genome shotgun (WGS) entry which is preliminary data.</text>
</comment>
<keyword evidence="1" id="KW-0812">Transmembrane</keyword>
<dbReference type="EMBL" id="JBICBT010000534">
    <property type="protein sequence ID" value="KAL3110668.1"/>
    <property type="molecule type" value="Genomic_DNA"/>
</dbReference>
<accession>A0ABD2L677</accession>
<keyword evidence="1" id="KW-1133">Transmembrane helix</keyword>
<dbReference type="AlphaFoldDB" id="A0ABD2L677"/>
<name>A0ABD2L677_9BILA</name>
<evidence type="ECO:0000256" key="1">
    <source>
        <dbReference type="SAM" id="Phobius"/>
    </source>
</evidence>
<evidence type="ECO:0000313" key="2">
    <source>
        <dbReference type="EMBL" id="KAL3110668.1"/>
    </source>
</evidence>
<evidence type="ECO:0000313" key="3">
    <source>
        <dbReference type="Proteomes" id="UP001620626"/>
    </source>
</evidence>
<organism evidence="2 3">
    <name type="scientific">Heterodera trifolii</name>
    <dbReference type="NCBI Taxonomy" id="157864"/>
    <lineage>
        <taxon>Eukaryota</taxon>
        <taxon>Metazoa</taxon>
        <taxon>Ecdysozoa</taxon>
        <taxon>Nematoda</taxon>
        <taxon>Chromadorea</taxon>
        <taxon>Rhabditida</taxon>
        <taxon>Tylenchina</taxon>
        <taxon>Tylenchomorpha</taxon>
        <taxon>Tylenchoidea</taxon>
        <taxon>Heteroderidae</taxon>
        <taxon>Heteroderinae</taxon>
        <taxon>Heterodera</taxon>
    </lineage>
</organism>
<gene>
    <name evidence="2" type="ORF">niasHT_017546</name>
</gene>
<feature type="transmembrane region" description="Helical" evidence="1">
    <location>
        <begin position="53"/>
        <end position="77"/>
    </location>
</feature>
<keyword evidence="3" id="KW-1185">Reference proteome</keyword>
<proteinExistence type="predicted"/>
<dbReference type="Proteomes" id="UP001620626">
    <property type="component" value="Unassembled WGS sequence"/>
</dbReference>
<keyword evidence="1" id="KW-0472">Membrane</keyword>